<dbReference type="PROSITE" id="PS51656">
    <property type="entry name" value="4FE4S"/>
    <property type="match status" value="1"/>
</dbReference>
<feature type="non-terminal residue" evidence="6">
    <location>
        <position position="53"/>
    </location>
</feature>
<dbReference type="RefSeq" id="WP_319020428.1">
    <property type="nucleotide sequence ID" value="NZ_WEHW01000025.1"/>
</dbReference>
<evidence type="ECO:0000259" key="5">
    <source>
        <dbReference type="PROSITE" id="PS51656"/>
    </source>
</evidence>
<dbReference type="GO" id="GO:0046872">
    <property type="term" value="F:metal ion binding"/>
    <property type="evidence" value="ECO:0007669"/>
    <property type="project" value="UniProtKB-KW"/>
</dbReference>
<protein>
    <submittedName>
        <fullName evidence="6">Electron transporter RnfB</fullName>
    </submittedName>
</protein>
<evidence type="ECO:0000256" key="1">
    <source>
        <dbReference type="ARBA" id="ARBA00022485"/>
    </source>
</evidence>
<gene>
    <name evidence="6" type="ORF">GBM96_07340</name>
</gene>
<keyword evidence="4" id="KW-0411">Iron-sulfur</keyword>
<sequence length="53" mass="5484">MQLPPLRPSAAAIDDLLPQTECRQCGFEGCAAYAQAIAEGLAPINRCAPGGAR</sequence>
<keyword evidence="3" id="KW-0408">Iron</keyword>
<accession>A0AAI9SBA7</accession>
<dbReference type="Proteomes" id="UP000469462">
    <property type="component" value="Unassembled WGS sequence"/>
</dbReference>
<proteinExistence type="predicted"/>
<keyword evidence="1" id="KW-0004">4Fe-4S</keyword>
<feature type="domain" description="4Fe-4S" evidence="5">
    <location>
        <begin position="5"/>
        <end position="53"/>
    </location>
</feature>
<evidence type="ECO:0000256" key="4">
    <source>
        <dbReference type="ARBA" id="ARBA00023014"/>
    </source>
</evidence>
<keyword evidence="7" id="KW-1185">Reference proteome</keyword>
<dbReference type="AlphaFoldDB" id="A0AAI9SBA7"/>
<dbReference type="Gene3D" id="1.10.15.40">
    <property type="entry name" value="Electron transport complex subunit B, putative Fe-S cluster"/>
    <property type="match status" value="1"/>
</dbReference>
<evidence type="ECO:0000313" key="7">
    <source>
        <dbReference type="Proteomes" id="UP000469462"/>
    </source>
</evidence>
<dbReference type="InterPro" id="IPR007202">
    <property type="entry name" value="4Fe-4S_dom"/>
</dbReference>
<organism evidence="6 7">
    <name type="scientific">Sutterella seckii</name>
    <dbReference type="NCBI Taxonomy" id="1944635"/>
    <lineage>
        <taxon>Bacteria</taxon>
        <taxon>Pseudomonadati</taxon>
        <taxon>Pseudomonadota</taxon>
        <taxon>Betaproteobacteria</taxon>
        <taxon>Burkholderiales</taxon>
        <taxon>Sutterellaceae</taxon>
        <taxon>Sutterella</taxon>
    </lineage>
</organism>
<dbReference type="EMBL" id="WEHW01000025">
    <property type="protein sequence ID" value="KAB7650919.1"/>
    <property type="molecule type" value="Genomic_DNA"/>
</dbReference>
<keyword evidence="2" id="KW-0479">Metal-binding</keyword>
<comment type="caution">
    <text evidence="6">The sequence shown here is derived from an EMBL/GenBank/DDBJ whole genome shotgun (WGS) entry which is preliminary data.</text>
</comment>
<dbReference type="GO" id="GO:0051539">
    <property type="term" value="F:4 iron, 4 sulfur cluster binding"/>
    <property type="evidence" value="ECO:0007669"/>
    <property type="project" value="UniProtKB-KW"/>
</dbReference>
<evidence type="ECO:0000313" key="6">
    <source>
        <dbReference type="EMBL" id="KAB7650919.1"/>
    </source>
</evidence>
<evidence type="ECO:0000256" key="2">
    <source>
        <dbReference type="ARBA" id="ARBA00022723"/>
    </source>
</evidence>
<dbReference type="Pfam" id="PF04060">
    <property type="entry name" value="FeS"/>
    <property type="match status" value="1"/>
</dbReference>
<reference evidence="6 7" key="1">
    <citation type="submission" date="2019-10" db="EMBL/GenBank/DDBJ databases">
        <title>Genome diversity of Sutterella seckii.</title>
        <authorList>
            <person name="Chaplin A.V."/>
            <person name="Sokolova S.R."/>
            <person name="Mosin K.A."/>
            <person name="Ivanova E.L."/>
            <person name="Kochetkova T.O."/>
            <person name="Goltsov A.Y."/>
            <person name="Trofimov D.Y."/>
            <person name="Efimov B.A."/>
        </authorList>
    </citation>
    <scope>NUCLEOTIDE SEQUENCE [LARGE SCALE GENOMIC DNA]</scope>
    <source>
        <strain evidence="6 7">ASD3426</strain>
    </source>
</reference>
<evidence type="ECO:0000256" key="3">
    <source>
        <dbReference type="ARBA" id="ARBA00023004"/>
    </source>
</evidence>
<name>A0AAI9SBA7_9BURK</name>